<dbReference type="Proteomes" id="UP000076503">
    <property type="component" value="Unassembled WGS sequence"/>
</dbReference>
<sequence length="147" mass="16457">MKFIFLTLLMLAILGCSPLDEFSALKKLNDAERVWVFAQFNVPEEGGEIESYYYYGEVSKPLYESISNNEIGSGFILMSKVKYWGDDDLIHDYDNKETSGELVFRIEHIATVNLINTPPVAGKGYEQVADKDPSSESESAQAARSSI</sequence>
<dbReference type="AlphaFoldDB" id="A0A167AHM2"/>
<proteinExistence type="predicted"/>
<name>A0A167AHM2_9GAMM</name>
<feature type="region of interest" description="Disordered" evidence="1">
    <location>
        <begin position="123"/>
        <end position="147"/>
    </location>
</feature>
<evidence type="ECO:0000313" key="2">
    <source>
        <dbReference type="EMBL" id="KZN45392.1"/>
    </source>
</evidence>
<evidence type="ECO:0000256" key="1">
    <source>
        <dbReference type="SAM" id="MobiDB-lite"/>
    </source>
</evidence>
<comment type="caution">
    <text evidence="2">The sequence shown here is derived from an EMBL/GenBank/DDBJ whole genome shotgun (WGS) entry which is preliminary data.</text>
</comment>
<organism evidence="2 3">
    <name type="scientific">Pseudoalteromonas luteoviolacea H33</name>
    <dbReference type="NCBI Taxonomy" id="1365251"/>
    <lineage>
        <taxon>Bacteria</taxon>
        <taxon>Pseudomonadati</taxon>
        <taxon>Pseudomonadota</taxon>
        <taxon>Gammaproteobacteria</taxon>
        <taxon>Alteromonadales</taxon>
        <taxon>Pseudoalteromonadaceae</taxon>
        <taxon>Pseudoalteromonas</taxon>
    </lineage>
</organism>
<evidence type="ECO:0000313" key="3">
    <source>
        <dbReference type="Proteomes" id="UP000076503"/>
    </source>
</evidence>
<accession>A0A167AHM2</accession>
<reference evidence="2 3" key="1">
    <citation type="submission" date="2013-07" db="EMBL/GenBank/DDBJ databases">
        <title>Comparative Genomic and Metabolomic Analysis of Twelve Strains of Pseudoalteromonas luteoviolacea.</title>
        <authorList>
            <person name="Vynne N.G."/>
            <person name="Mansson M."/>
            <person name="Gram L."/>
        </authorList>
    </citation>
    <scope>NUCLEOTIDE SEQUENCE [LARGE SCALE GENOMIC DNA]</scope>
    <source>
        <strain evidence="2 3">H33</strain>
    </source>
</reference>
<feature type="compositionally biased region" description="Low complexity" evidence="1">
    <location>
        <begin position="136"/>
        <end position="147"/>
    </location>
</feature>
<dbReference type="PROSITE" id="PS51257">
    <property type="entry name" value="PROKAR_LIPOPROTEIN"/>
    <property type="match status" value="1"/>
</dbReference>
<dbReference type="RefSeq" id="WP_063364097.1">
    <property type="nucleotide sequence ID" value="NZ_AUXZ01000130.1"/>
</dbReference>
<dbReference type="PATRIC" id="fig|1365251.3.peg.4984"/>
<protein>
    <submittedName>
        <fullName evidence="2">Uncharacterized protein</fullName>
    </submittedName>
</protein>
<gene>
    <name evidence="2" type="ORF">N476_05080</name>
</gene>
<dbReference type="EMBL" id="AUXZ01000130">
    <property type="protein sequence ID" value="KZN45392.1"/>
    <property type="molecule type" value="Genomic_DNA"/>
</dbReference>
<dbReference type="OrthoDB" id="6402709at2"/>